<dbReference type="AlphaFoldDB" id="A0A9J6ZSB6"/>
<evidence type="ECO:0000313" key="2">
    <source>
        <dbReference type="Proteomes" id="UP001056426"/>
    </source>
</evidence>
<gene>
    <name evidence="1" type="ORF">M9189_05625</name>
</gene>
<dbReference type="RefSeq" id="WP_250725282.1">
    <property type="nucleotide sequence ID" value="NZ_CP098400.1"/>
</dbReference>
<name>A0A9J6ZSB6_9BACT</name>
<protein>
    <submittedName>
        <fullName evidence="1">Outer membrane protein assembly factor BamE</fullName>
    </submittedName>
</protein>
<reference evidence="1" key="2">
    <citation type="submission" date="2022-06" db="EMBL/GenBank/DDBJ databases">
        <title>Xiashengella guii gen. nov. sp. nov., a bacterium isolated form anaerobic digestion tank.</title>
        <authorList>
            <person name="Huang H."/>
        </authorList>
    </citation>
    <scope>NUCLEOTIDE SEQUENCE</scope>
    <source>
        <strain evidence="1">Ai-910</strain>
    </source>
</reference>
<keyword evidence="2" id="KW-1185">Reference proteome</keyword>
<reference evidence="1" key="1">
    <citation type="submission" date="2022-05" db="EMBL/GenBank/DDBJ databases">
        <authorList>
            <person name="Sun X."/>
        </authorList>
    </citation>
    <scope>NUCLEOTIDE SEQUENCE</scope>
    <source>
        <strain evidence="1">Ai-910</strain>
    </source>
</reference>
<accession>A0A9J6ZSB6</accession>
<sequence length="155" mass="17238">MDIKLGQGIGEVKFGMTRAEVVSILGEPSEKEVLPPFDGELGGSEAWHYDTIELSASFDEEEGFKLCSLAASSTDSLFEGIDLIGLSQEEVLQQIEILGLGDVEIETIANEEGEEQIVASIPEVSLNLWFEDGHLSEIQWGPFWDEEEEEYIWPE</sequence>
<dbReference type="Proteomes" id="UP001056426">
    <property type="component" value="Chromosome"/>
</dbReference>
<dbReference type="KEGG" id="alkq:M9189_05625"/>
<dbReference type="EMBL" id="CP098400">
    <property type="protein sequence ID" value="URW80828.1"/>
    <property type="molecule type" value="Genomic_DNA"/>
</dbReference>
<evidence type="ECO:0000313" key="1">
    <source>
        <dbReference type="EMBL" id="URW80828.1"/>
    </source>
</evidence>
<organism evidence="1 2">
    <name type="scientific">Xiashengella succiniciproducens</name>
    <dbReference type="NCBI Taxonomy" id="2949635"/>
    <lineage>
        <taxon>Bacteria</taxon>
        <taxon>Pseudomonadati</taxon>
        <taxon>Bacteroidota</taxon>
        <taxon>Bacteroidia</taxon>
        <taxon>Marinilabiliales</taxon>
        <taxon>Marinilabiliaceae</taxon>
        <taxon>Xiashengella</taxon>
    </lineage>
</organism>
<proteinExistence type="predicted"/>